<gene>
    <name evidence="6" type="ORF">CXB51_021854</name>
</gene>
<evidence type="ECO:0000256" key="5">
    <source>
        <dbReference type="ARBA" id="ARBA00022640"/>
    </source>
</evidence>
<evidence type="ECO:0000256" key="1">
    <source>
        <dbReference type="ARBA" id="ARBA00004229"/>
    </source>
</evidence>
<keyword evidence="7" id="KW-1185">Reference proteome</keyword>
<name>A0A8J5YA53_9ROSI</name>
<evidence type="ECO:0000313" key="6">
    <source>
        <dbReference type="EMBL" id="KAG8485103.1"/>
    </source>
</evidence>
<keyword evidence="4" id="KW-0150">Chloroplast</keyword>
<comment type="subcellular location">
    <subcellularLocation>
        <location evidence="1">Plastid</location>
        <location evidence="1">Chloroplast</location>
    </subcellularLocation>
</comment>
<accession>A0A8J5YA53</accession>
<proteinExistence type="inferred from homology"/>
<dbReference type="InterPro" id="IPR022546">
    <property type="entry name" value="Uncharacterised_Ycf68"/>
</dbReference>
<dbReference type="EMBL" id="JAHUZN010000008">
    <property type="protein sequence ID" value="KAG8485103.1"/>
    <property type="molecule type" value="Genomic_DNA"/>
</dbReference>
<evidence type="ECO:0000256" key="4">
    <source>
        <dbReference type="ARBA" id="ARBA00022528"/>
    </source>
</evidence>
<dbReference type="PANTHER" id="PTHR34890">
    <property type="entry name" value="ORF16-LACZ FUSION PROTEIN-RELATED"/>
    <property type="match status" value="1"/>
</dbReference>
<comment type="caution">
    <text evidence="6">The sequence shown here is derived from an EMBL/GenBank/DDBJ whole genome shotgun (WGS) entry which is preliminary data.</text>
</comment>
<evidence type="ECO:0000313" key="7">
    <source>
        <dbReference type="Proteomes" id="UP000701853"/>
    </source>
</evidence>
<evidence type="ECO:0000256" key="3">
    <source>
        <dbReference type="ARBA" id="ARBA00021456"/>
    </source>
</evidence>
<evidence type="ECO:0000256" key="2">
    <source>
        <dbReference type="ARBA" id="ARBA00007638"/>
    </source>
</evidence>
<dbReference type="AlphaFoldDB" id="A0A8J5YA53"/>
<comment type="similarity">
    <text evidence="2">Belongs to the ycf68 family.</text>
</comment>
<dbReference type="Proteomes" id="UP000701853">
    <property type="component" value="Chromosome 8"/>
</dbReference>
<dbReference type="OrthoDB" id="1000999at2759"/>
<sequence>MDSSMCSSAPNPEMWIIQGTLAWRTSPGDLGEIQCRSSFLFTRGISAVRGDHHCFSLLDNPVRPQWENKMEHLTTYLYRPKITRSPLSFWKNEGIVYQTQKHALVTLTVWASVNMVVFVTCKLKNVVACRCRSSYHLTLQQWWMLCSDDGNCKGLPTSLELIYFCYTSFKYRVSNSEACTRDIDCLGQCKHGGFCDLKTKKCSCLPVSEQLPSNIAATHGVLFLFELVFETKLLLRRIDEAVQIQLSIHSWDLGVYGQLSLERRFRFGLNKKNKMEHLTTVTEGLYHSSFFFHAFPGGPEKAAINKIFLFLPSQKEEREILFPFRRDQEIGSSHNKNAWLINNSFLGLRPPHVSNSEACTRDIDCFGQCKHGGFCDLITKKCSCLSVSEQLPSNIATMVDAMQQ</sequence>
<keyword evidence="5" id="KW-0934">Plastid</keyword>
<organism evidence="6 7">
    <name type="scientific">Gossypium anomalum</name>
    <dbReference type="NCBI Taxonomy" id="47600"/>
    <lineage>
        <taxon>Eukaryota</taxon>
        <taxon>Viridiplantae</taxon>
        <taxon>Streptophyta</taxon>
        <taxon>Embryophyta</taxon>
        <taxon>Tracheophyta</taxon>
        <taxon>Spermatophyta</taxon>
        <taxon>Magnoliopsida</taxon>
        <taxon>eudicotyledons</taxon>
        <taxon>Gunneridae</taxon>
        <taxon>Pentapetalae</taxon>
        <taxon>rosids</taxon>
        <taxon>malvids</taxon>
        <taxon>Malvales</taxon>
        <taxon>Malvaceae</taxon>
        <taxon>Malvoideae</taxon>
        <taxon>Gossypium</taxon>
    </lineage>
</organism>
<protein>
    <recommendedName>
        <fullName evidence="3">Uncharacterized protein ycf68</fullName>
    </recommendedName>
</protein>
<reference evidence="6 7" key="1">
    <citation type="journal article" date="2021" name="bioRxiv">
        <title>The Gossypium anomalum genome as a resource for cotton improvement and evolutionary analysis of hybrid incompatibility.</title>
        <authorList>
            <person name="Grover C.E."/>
            <person name="Yuan D."/>
            <person name="Arick M.A."/>
            <person name="Miller E.R."/>
            <person name="Hu G."/>
            <person name="Peterson D.G."/>
            <person name="Wendel J.F."/>
            <person name="Udall J.A."/>
        </authorList>
    </citation>
    <scope>NUCLEOTIDE SEQUENCE [LARGE SCALE GENOMIC DNA]</scope>
    <source>
        <strain evidence="6">JFW-Udall</strain>
        <tissue evidence="6">Leaf</tissue>
    </source>
</reference>
<dbReference type="GO" id="GO:0009507">
    <property type="term" value="C:chloroplast"/>
    <property type="evidence" value="ECO:0007669"/>
    <property type="project" value="UniProtKB-SubCell"/>
</dbReference>